<dbReference type="AlphaFoldDB" id="A0AAP0I7R2"/>
<reference evidence="1 2" key="1">
    <citation type="submission" date="2024-01" db="EMBL/GenBank/DDBJ databases">
        <title>Genome assemblies of Stephania.</title>
        <authorList>
            <person name="Yang L."/>
        </authorList>
    </citation>
    <scope>NUCLEOTIDE SEQUENCE [LARGE SCALE GENOMIC DNA]</scope>
    <source>
        <strain evidence="1">QJT</strain>
        <tissue evidence="1">Leaf</tissue>
    </source>
</reference>
<keyword evidence="2" id="KW-1185">Reference proteome</keyword>
<proteinExistence type="predicted"/>
<sequence>MSFGILSEMLAGYSRGFSLEKRKKDIIYQIEASLMTNDLRYNSGGNFYLFGIYSSSFG</sequence>
<name>A0AAP0I7R2_9MAGN</name>
<evidence type="ECO:0000313" key="1">
    <source>
        <dbReference type="EMBL" id="KAK9110256.1"/>
    </source>
</evidence>
<evidence type="ECO:0000313" key="2">
    <source>
        <dbReference type="Proteomes" id="UP001417504"/>
    </source>
</evidence>
<dbReference type="Proteomes" id="UP001417504">
    <property type="component" value="Unassembled WGS sequence"/>
</dbReference>
<gene>
    <name evidence="1" type="ORF">Sjap_018316</name>
</gene>
<accession>A0AAP0I7R2</accession>
<protein>
    <submittedName>
        <fullName evidence="1">Uncharacterized protein</fullName>
    </submittedName>
</protein>
<dbReference type="EMBL" id="JBBNAE010000007">
    <property type="protein sequence ID" value="KAK9110256.1"/>
    <property type="molecule type" value="Genomic_DNA"/>
</dbReference>
<comment type="caution">
    <text evidence="1">The sequence shown here is derived from an EMBL/GenBank/DDBJ whole genome shotgun (WGS) entry which is preliminary data.</text>
</comment>
<organism evidence="1 2">
    <name type="scientific">Stephania japonica</name>
    <dbReference type="NCBI Taxonomy" id="461633"/>
    <lineage>
        <taxon>Eukaryota</taxon>
        <taxon>Viridiplantae</taxon>
        <taxon>Streptophyta</taxon>
        <taxon>Embryophyta</taxon>
        <taxon>Tracheophyta</taxon>
        <taxon>Spermatophyta</taxon>
        <taxon>Magnoliopsida</taxon>
        <taxon>Ranunculales</taxon>
        <taxon>Menispermaceae</taxon>
        <taxon>Menispermoideae</taxon>
        <taxon>Cissampelideae</taxon>
        <taxon>Stephania</taxon>
    </lineage>
</organism>